<dbReference type="EMBL" id="JAEPRA010000003">
    <property type="protein sequence ID" value="KAG2187284.1"/>
    <property type="molecule type" value="Genomic_DNA"/>
</dbReference>
<evidence type="ECO:0000256" key="1">
    <source>
        <dbReference type="ARBA" id="ARBA00004141"/>
    </source>
</evidence>
<feature type="transmembrane region" description="Helical" evidence="9">
    <location>
        <begin position="575"/>
        <end position="594"/>
    </location>
</feature>
<feature type="transmembrane region" description="Helical" evidence="9">
    <location>
        <begin position="416"/>
        <end position="439"/>
    </location>
</feature>
<keyword evidence="11" id="KW-1185">Reference proteome</keyword>
<keyword evidence="6 9" id="KW-1133">Transmembrane helix</keyword>
<evidence type="ECO:0000256" key="6">
    <source>
        <dbReference type="ARBA" id="ARBA00022989"/>
    </source>
</evidence>
<evidence type="ECO:0000256" key="9">
    <source>
        <dbReference type="RuleBase" id="RU363079"/>
    </source>
</evidence>
<dbReference type="GO" id="GO:0072657">
    <property type="term" value="P:protein localization to membrane"/>
    <property type="evidence" value="ECO:0007669"/>
    <property type="project" value="TreeGrafter"/>
</dbReference>
<dbReference type="InterPro" id="IPR004240">
    <property type="entry name" value="EMP70"/>
</dbReference>
<protein>
    <recommendedName>
        <fullName evidence="9">Transmembrane 9 superfamily member</fullName>
    </recommendedName>
</protein>
<feature type="transmembrane region" description="Helical" evidence="9">
    <location>
        <begin position="335"/>
        <end position="357"/>
    </location>
</feature>
<feature type="transmembrane region" description="Helical" evidence="9">
    <location>
        <begin position="537"/>
        <end position="563"/>
    </location>
</feature>
<dbReference type="AlphaFoldDB" id="A0A8H7UQJ3"/>
<proteinExistence type="inferred from homology"/>
<dbReference type="GO" id="GO:0005794">
    <property type="term" value="C:Golgi apparatus"/>
    <property type="evidence" value="ECO:0007669"/>
    <property type="project" value="UniProtKB-SubCell"/>
</dbReference>
<feature type="signal peptide" evidence="9">
    <location>
        <begin position="1"/>
        <end position="24"/>
    </location>
</feature>
<evidence type="ECO:0000256" key="5">
    <source>
        <dbReference type="ARBA" id="ARBA00022729"/>
    </source>
</evidence>
<evidence type="ECO:0000256" key="7">
    <source>
        <dbReference type="ARBA" id="ARBA00023034"/>
    </source>
</evidence>
<dbReference type="PANTHER" id="PTHR10766:SF55">
    <property type="entry name" value="TRANSMEMBRANE 9 SUPERFAMILY MEMBER 4"/>
    <property type="match status" value="1"/>
</dbReference>
<gene>
    <name evidence="10" type="ORF">INT44_004969</name>
</gene>
<evidence type="ECO:0000256" key="3">
    <source>
        <dbReference type="ARBA" id="ARBA00005227"/>
    </source>
</evidence>
<keyword evidence="8 9" id="KW-0472">Membrane</keyword>
<comment type="similarity">
    <text evidence="3 9">Belongs to the nonaspanin (TM9SF) (TC 9.A.2) family.</text>
</comment>
<reference evidence="10" key="1">
    <citation type="submission" date="2020-12" db="EMBL/GenBank/DDBJ databases">
        <title>Metabolic potential, ecology and presence of endohyphal bacteria is reflected in genomic diversity of Mucoromycotina.</title>
        <authorList>
            <person name="Muszewska A."/>
            <person name="Okrasinska A."/>
            <person name="Steczkiewicz K."/>
            <person name="Drgas O."/>
            <person name="Orlowska M."/>
            <person name="Perlinska-Lenart U."/>
            <person name="Aleksandrzak-Piekarczyk T."/>
            <person name="Szatraj K."/>
            <person name="Zielenkiewicz U."/>
            <person name="Pilsyk S."/>
            <person name="Malc E."/>
            <person name="Mieczkowski P."/>
            <person name="Kruszewska J.S."/>
            <person name="Biernat P."/>
            <person name="Pawlowska J."/>
        </authorList>
    </citation>
    <scope>NUCLEOTIDE SEQUENCE</scope>
    <source>
        <strain evidence="10">WA0000051536</strain>
    </source>
</reference>
<name>A0A8H7UQJ3_9FUNG</name>
<feature type="transmembrane region" description="Helical" evidence="9">
    <location>
        <begin position="606"/>
        <end position="635"/>
    </location>
</feature>
<feature type="chain" id="PRO_5034748610" description="Transmembrane 9 superfamily member" evidence="9">
    <location>
        <begin position="25"/>
        <end position="645"/>
    </location>
</feature>
<dbReference type="GO" id="GO:0016020">
    <property type="term" value="C:membrane"/>
    <property type="evidence" value="ECO:0007669"/>
    <property type="project" value="UniProtKB-SubCell"/>
</dbReference>
<keyword evidence="7" id="KW-0333">Golgi apparatus</keyword>
<comment type="caution">
    <text evidence="10">The sequence shown here is derived from an EMBL/GenBank/DDBJ whole genome shotgun (WGS) entry which is preliminary data.</text>
</comment>
<dbReference type="Proteomes" id="UP000612746">
    <property type="component" value="Unassembled WGS sequence"/>
</dbReference>
<comment type="subcellular location">
    <subcellularLocation>
        <location evidence="2">Golgi apparatus</location>
    </subcellularLocation>
    <subcellularLocation>
        <location evidence="1">Membrane</location>
        <topology evidence="1">Multi-pass membrane protein</topology>
    </subcellularLocation>
</comment>
<feature type="transmembrane region" description="Helical" evidence="9">
    <location>
        <begin position="451"/>
        <end position="473"/>
    </location>
</feature>
<evidence type="ECO:0000313" key="11">
    <source>
        <dbReference type="Proteomes" id="UP000612746"/>
    </source>
</evidence>
<evidence type="ECO:0000256" key="4">
    <source>
        <dbReference type="ARBA" id="ARBA00022692"/>
    </source>
</evidence>
<keyword evidence="4 9" id="KW-0812">Transmembrane</keyword>
<organism evidence="10 11">
    <name type="scientific">Umbelopsis vinacea</name>
    <dbReference type="NCBI Taxonomy" id="44442"/>
    <lineage>
        <taxon>Eukaryota</taxon>
        <taxon>Fungi</taxon>
        <taxon>Fungi incertae sedis</taxon>
        <taxon>Mucoromycota</taxon>
        <taxon>Mucoromycotina</taxon>
        <taxon>Umbelopsidomycetes</taxon>
        <taxon>Umbelopsidales</taxon>
        <taxon>Umbelopsidaceae</taxon>
        <taxon>Umbelopsis</taxon>
    </lineage>
</organism>
<feature type="transmembrane region" description="Helical" evidence="9">
    <location>
        <begin position="503"/>
        <end position="525"/>
    </location>
</feature>
<evidence type="ECO:0000313" key="10">
    <source>
        <dbReference type="EMBL" id="KAG2187284.1"/>
    </source>
</evidence>
<evidence type="ECO:0000256" key="8">
    <source>
        <dbReference type="ARBA" id="ARBA00023136"/>
    </source>
</evidence>
<dbReference type="PANTHER" id="PTHR10766">
    <property type="entry name" value="TRANSMEMBRANE 9 SUPERFAMILY PROTEIN"/>
    <property type="match status" value="1"/>
</dbReference>
<accession>A0A8H7UQJ3</accession>
<evidence type="ECO:0000256" key="2">
    <source>
        <dbReference type="ARBA" id="ARBA00004555"/>
    </source>
</evidence>
<dbReference type="Pfam" id="PF02990">
    <property type="entry name" value="EMP70"/>
    <property type="match status" value="1"/>
</dbReference>
<feature type="transmembrane region" description="Helical" evidence="9">
    <location>
        <begin position="381"/>
        <end position="404"/>
    </location>
</feature>
<feature type="transmembrane region" description="Helical" evidence="9">
    <location>
        <begin position="253"/>
        <end position="276"/>
    </location>
</feature>
<keyword evidence="5 9" id="KW-0732">Signal</keyword>
<sequence length="645" mass="73540">MKDRPNRFWAAFAVYAQFIAVVSAAGLFSTSPTILNKGDPIPLYLNKIFSFKTQLPYAYSELNFICPTSARASRPWINLGQVMRGDRIVESDYKITVGRDSSCQVLCDKPVSVEEAMQAKKLILQDYQVEWILDDMPGSTAFYTSEVKTKRYRNGYPLGQVVNGKTYLNNHIAFNILYDTVDHDRIRIVGFEIYPDSFRGDECQPSTIDYGRQEVSERRTTIRYSYSVTWELNKQISWEQRWELYLLASDNSLHWYAIINSLVIVLFMSAILAVILMKAVRKDITDDDKVRFSRANACSQEAADFFCDVQQLYNNNDEALGWKLINKDVFRRPTYGGLFAPLLGSGIQLLTMAILTLRKRYFLLNELAYIGILNRTHRGGIVSFALIMYLLGGFVAGYSSARIYKVFKGRSWQLNAVLTATLVPAVLFLTATIINLFVWTKQSSWAMPFTTWLSLIILWAVVCLPLVMFGAYYGDKQPRLEHPVRVSPVPRIIPYKPWYMSTWISMAAGGALPFAVVFMEVHFLLKSIWQGQMYGSFYFLEIVFVLLVITIIEVTIALVYFQLCSEDYNWWWRSFVVSGASGIYVFCYAIAYWITVLEVDGFVAGLAYVANAFLVSLAFGVCTGTIGFFAAYAFVRQLYSALKVD</sequence>
<dbReference type="OrthoDB" id="1666796at2759"/>